<organism evidence="1 2">
    <name type="scientific">Kluyvera sichuanensis</name>
    <dbReference type="NCBI Taxonomy" id="2725494"/>
    <lineage>
        <taxon>Bacteria</taxon>
        <taxon>Pseudomonadati</taxon>
        <taxon>Pseudomonadota</taxon>
        <taxon>Gammaproteobacteria</taxon>
        <taxon>Enterobacterales</taxon>
        <taxon>Enterobacteriaceae</taxon>
        <taxon>Kluyvera</taxon>
    </lineage>
</organism>
<name>A0ABR6RN53_9ENTR</name>
<dbReference type="SUPFAM" id="SSF74650">
    <property type="entry name" value="Galactose mutarotase-like"/>
    <property type="match status" value="1"/>
</dbReference>
<dbReference type="Gene3D" id="2.70.98.10">
    <property type="match status" value="1"/>
</dbReference>
<sequence>MTELLLENAHLRMRITPQGGAVQSLERVADGQPLLRAGKGARPDDVALFPMLPVANRVRDNRFSLAGERITLPDSPVDNDFFLHGDGWVSRWTVVSQAAQRCVLTLSQRHRCGFDYQAELSYTLVEARLQVAITLRHRGAKPMLYGMGIHPFFTLDSDTTLTFSSAGYWPEGERHLPERWQPVLPEDADFNRPAPVADRWQNVGYSGWGGVATLRRSDMTVQLTARTPWLMLYHPPGEAFVCLEPQTHPVDAHSMDGQPGLVLLSAGEEMHFTAEIALV</sequence>
<proteinExistence type="predicted"/>
<protein>
    <submittedName>
        <fullName evidence="1">Aldose 1-epimerase</fullName>
    </submittedName>
</protein>
<dbReference type="InterPro" id="IPR011013">
    <property type="entry name" value="Gal_mutarotase_sf_dom"/>
</dbReference>
<comment type="caution">
    <text evidence="1">The sequence shown here is derived from an EMBL/GenBank/DDBJ whole genome shotgun (WGS) entry which is preliminary data.</text>
</comment>
<dbReference type="InterPro" id="IPR014718">
    <property type="entry name" value="GH-type_carb-bd"/>
</dbReference>
<evidence type="ECO:0000313" key="2">
    <source>
        <dbReference type="Proteomes" id="UP000607331"/>
    </source>
</evidence>
<dbReference type="EMBL" id="JABBJF010000002">
    <property type="protein sequence ID" value="MBC1184556.1"/>
    <property type="molecule type" value="Genomic_DNA"/>
</dbReference>
<dbReference type="Proteomes" id="UP000607331">
    <property type="component" value="Unassembled WGS sequence"/>
</dbReference>
<keyword evidence="2" id="KW-1185">Reference proteome</keyword>
<reference evidence="1 2" key="1">
    <citation type="submission" date="2020-04" db="EMBL/GenBank/DDBJ databases">
        <title>The draft genome of Kluyvera sichuanensis strain SCKS090646.</title>
        <authorList>
            <person name="Wei L."/>
            <person name="Liu L."/>
            <person name="Feng Y."/>
            <person name="Zong Z."/>
        </authorList>
    </citation>
    <scope>NUCLEOTIDE SEQUENCE [LARGE SCALE GENOMIC DNA]</scope>
    <source>
        <strain evidence="1 2">090646</strain>
    </source>
</reference>
<evidence type="ECO:0000313" key="1">
    <source>
        <dbReference type="EMBL" id="MBC1184556.1"/>
    </source>
</evidence>
<dbReference type="Pfam" id="PF01263">
    <property type="entry name" value="Aldose_epim"/>
    <property type="match status" value="1"/>
</dbReference>
<accession>A0ABR6RN53</accession>
<dbReference type="RefSeq" id="WP_185666387.1">
    <property type="nucleotide sequence ID" value="NZ_JABBJF010000002.1"/>
</dbReference>
<dbReference type="CDD" id="cd09021">
    <property type="entry name" value="Aldose_epim_Ec_YphB"/>
    <property type="match status" value="1"/>
</dbReference>
<dbReference type="InterPro" id="IPR008183">
    <property type="entry name" value="Aldose_1/G6P_1-epimerase"/>
</dbReference>
<gene>
    <name evidence="1" type="ORF">HII27_02385</name>
</gene>